<accession>A0A858U342</accession>
<dbReference type="EMBL" id="CP051480">
    <property type="protein sequence ID" value="QJG66391.1"/>
    <property type="molecule type" value="Genomic_DNA"/>
</dbReference>
<gene>
    <name evidence="1" type="ORF">HGG64_01545</name>
</gene>
<keyword evidence="2" id="KW-1185">Reference proteome</keyword>
<proteinExistence type="predicted"/>
<evidence type="ECO:0000313" key="1">
    <source>
        <dbReference type="EMBL" id="QJG66391.1"/>
    </source>
</evidence>
<organism evidence="1 2">
    <name type="scientific">Mycoplasma phocoeninasale</name>
    <dbReference type="NCBI Taxonomy" id="2726117"/>
    <lineage>
        <taxon>Bacteria</taxon>
        <taxon>Bacillati</taxon>
        <taxon>Mycoplasmatota</taxon>
        <taxon>Mollicutes</taxon>
        <taxon>Mycoplasmataceae</taxon>
        <taxon>Mycoplasma</taxon>
    </lineage>
</organism>
<dbReference type="Proteomes" id="UP000501728">
    <property type="component" value="Chromosome"/>
</dbReference>
<dbReference type="KEGG" id="mphn:HGG64_01545"/>
<reference evidence="1 2" key="1">
    <citation type="submission" date="2020-04" db="EMBL/GenBank/DDBJ databases">
        <title>Novel Mycoplasma species detected in Phocoena phocoena (harbor porpoise) from the USA.</title>
        <authorList>
            <person name="Volokhov D.V."/>
        </authorList>
    </citation>
    <scope>NUCLEOTIDE SEQUENCE [LARGE SCALE GENOMIC DNA]</scope>
    <source>
        <strain evidence="1 2">C264-NAS</strain>
    </source>
</reference>
<dbReference type="AlphaFoldDB" id="A0A858U342"/>
<name>A0A858U342_9MOLU</name>
<dbReference type="RefSeq" id="WP_169580214.1">
    <property type="nucleotide sequence ID" value="NZ_CP051480.1"/>
</dbReference>
<protein>
    <submittedName>
        <fullName evidence="1">Uncharacterized protein</fullName>
    </submittedName>
</protein>
<sequence>MSHKRTKEREERERAKLNGWDHLDRSFYTVNYFSNDDLRERGISGEVKRINNMGGLTLGNWNAIEEKNAYILSLSDEILGTVKVDLAGLKSLNDMPQETKKVLLTMFENQDLDNKNFLGFWYNRNKKEITFVKAISSISLRLFDIWSKFKDRELLFDLKTQKVITKKEYIEIKKNADPPLDVEEILSFFIKHNNK</sequence>
<evidence type="ECO:0000313" key="2">
    <source>
        <dbReference type="Proteomes" id="UP000501728"/>
    </source>
</evidence>